<evidence type="ECO:0000313" key="3">
    <source>
        <dbReference type="EMBL" id="SHH03431.1"/>
    </source>
</evidence>
<proteinExistence type="predicted"/>
<feature type="domain" description="HTH cro/C1-type" evidence="2">
    <location>
        <begin position="16"/>
        <end position="70"/>
    </location>
</feature>
<reference evidence="4" key="1">
    <citation type="submission" date="2016-11" db="EMBL/GenBank/DDBJ databases">
        <authorList>
            <person name="Varghese N."/>
            <person name="Submissions S."/>
        </authorList>
    </citation>
    <scope>NUCLEOTIDE SEQUENCE [LARGE SCALE GENOMIC DNA]</scope>
    <source>
        <strain evidence="4">DSM 16990</strain>
    </source>
</reference>
<name>A0A1M5PP22_9SPHI</name>
<dbReference type="InterPro" id="IPR001387">
    <property type="entry name" value="Cro/C1-type_HTH"/>
</dbReference>
<dbReference type="OrthoDB" id="1262282at2"/>
<dbReference type="InterPro" id="IPR010982">
    <property type="entry name" value="Lambda_DNA-bd_dom_sf"/>
</dbReference>
<dbReference type="SMART" id="SM00530">
    <property type="entry name" value="HTH_XRE"/>
    <property type="match status" value="1"/>
</dbReference>
<evidence type="ECO:0000313" key="4">
    <source>
        <dbReference type="Proteomes" id="UP000184287"/>
    </source>
</evidence>
<dbReference type="Gene3D" id="1.10.260.40">
    <property type="entry name" value="lambda repressor-like DNA-binding domains"/>
    <property type="match status" value="1"/>
</dbReference>
<dbReference type="EMBL" id="FQUQ01000010">
    <property type="protein sequence ID" value="SHH03431.1"/>
    <property type="molecule type" value="Genomic_DNA"/>
</dbReference>
<dbReference type="SUPFAM" id="SSF47413">
    <property type="entry name" value="lambda repressor-like DNA-binding domains"/>
    <property type="match status" value="1"/>
</dbReference>
<evidence type="ECO:0000259" key="2">
    <source>
        <dbReference type="PROSITE" id="PS50943"/>
    </source>
</evidence>
<dbReference type="CDD" id="cd00093">
    <property type="entry name" value="HTH_XRE"/>
    <property type="match status" value="1"/>
</dbReference>
<dbReference type="Proteomes" id="UP000184287">
    <property type="component" value="Unassembled WGS sequence"/>
</dbReference>
<dbReference type="PROSITE" id="PS50943">
    <property type="entry name" value="HTH_CROC1"/>
    <property type="match status" value="1"/>
</dbReference>
<keyword evidence="1" id="KW-0175">Coiled coil</keyword>
<dbReference type="GO" id="GO:0003677">
    <property type="term" value="F:DNA binding"/>
    <property type="evidence" value="ECO:0007669"/>
    <property type="project" value="InterPro"/>
</dbReference>
<organism evidence="3 4">
    <name type="scientific">Pedobacter caeni</name>
    <dbReference type="NCBI Taxonomy" id="288992"/>
    <lineage>
        <taxon>Bacteria</taxon>
        <taxon>Pseudomonadati</taxon>
        <taxon>Bacteroidota</taxon>
        <taxon>Sphingobacteriia</taxon>
        <taxon>Sphingobacteriales</taxon>
        <taxon>Sphingobacteriaceae</taxon>
        <taxon>Pedobacter</taxon>
    </lineage>
</organism>
<sequence length="177" mass="20475">MSEKLRNARREYAEQLKAYRKKVNISQEDFALALEIYQPYIASIEGGSLSIGLDKQEDIATCFGVKYYQLADPEFPIPSREELWKSIEAYVKAAGIEVGYMQNKAPGLASYMDELLQSDFFEEWKLINEIVAELKERFGLEVVSTRVSDILHQRPRRLLVEVKKAPKGNFNLYRLMK</sequence>
<accession>A0A1M5PP22</accession>
<gene>
    <name evidence="3" type="ORF">SAMN04488522_11029</name>
</gene>
<dbReference type="RefSeq" id="WP_073238975.1">
    <property type="nucleotide sequence ID" value="NZ_FQUQ01000010.1"/>
</dbReference>
<feature type="coiled-coil region" evidence="1">
    <location>
        <begin position="2"/>
        <end position="29"/>
    </location>
</feature>
<evidence type="ECO:0000256" key="1">
    <source>
        <dbReference type="SAM" id="Coils"/>
    </source>
</evidence>
<keyword evidence="4" id="KW-1185">Reference proteome</keyword>
<dbReference type="AlphaFoldDB" id="A0A1M5PP22"/>
<dbReference type="Pfam" id="PF01381">
    <property type="entry name" value="HTH_3"/>
    <property type="match status" value="1"/>
</dbReference>
<dbReference type="STRING" id="288992.SAMN04488522_11029"/>
<protein>
    <submittedName>
        <fullName evidence="3">Helix-turn-helix</fullName>
    </submittedName>
</protein>